<dbReference type="SUPFAM" id="SSF51316">
    <property type="entry name" value="Mss4-like"/>
    <property type="match status" value="1"/>
</dbReference>
<dbReference type="InterPro" id="IPR011057">
    <property type="entry name" value="Mss4-like_sf"/>
</dbReference>
<dbReference type="Gene3D" id="3.90.1590.10">
    <property type="entry name" value="glutathione-dependent formaldehyde- activating enzyme (gfa)"/>
    <property type="match status" value="1"/>
</dbReference>
<accession>A0AAJ6BP57</accession>
<dbReference type="KEGG" id="acob:P0Y56_05125"/>
<name>A0AAJ6BP57_9SPHN</name>
<dbReference type="InterPro" id="IPR046149">
    <property type="entry name" value="DUF6151"/>
</dbReference>
<organism evidence="1 2">
    <name type="scientific">Candidatus Andeanibacterium colombiense</name>
    <dbReference type="NCBI Taxonomy" id="3121345"/>
    <lineage>
        <taxon>Bacteria</taxon>
        <taxon>Pseudomonadati</taxon>
        <taxon>Pseudomonadota</taxon>
        <taxon>Alphaproteobacteria</taxon>
        <taxon>Sphingomonadales</taxon>
        <taxon>Sphingomonadaceae</taxon>
        <taxon>Candidatus Andeanibacterium</taxon>
    </lineage>
</organism>
<protein>
    <submittedName>
        <fullName evidence="1">DUF6151 family protein</fullName>
    </submittedName>
</protein>
<evidence type="ECO:0000313" key="2">
    <source>
        <dbReference type="Proteomes" id="UP001218362"/>
    </source>
</evidence>
<evidence type="ECO:0000313" key="1">
    <source>
        <dbReference type="EMBL" id="WEK47677.1"/>
    </source>
</evidence>
<gene>
    <name evidence="1" type="ORF">P0Y56_05125</name>
</gene>
<sequence length="186" mass="20414">MADRQEISCDCGAVELELEGRPFGVIECLCASCREAGARIESLPGAPPALGEWGASRFVLYRKDRVACRKGAEHVRAHRLTPDSPTRRLVATCCNSAMLLDFTKGHWASLYAPRWPDAGRPKAEMRIQTGSLPDPSVLPGDMPNYRGFGWRFPLRMLGAFAAMGFRSPDLPFGEQPLELPAEGAVR</sequence>
<proteinExistence type="predicted"/>
<dbReference type="Pfam" id="PF19648">
    <property type="entry name" value="DUF6151"/>
    <property type="match status" value="1"/>
</dbReference>
<reference evidence="1" key="1">
    <citation type="submission" date="2023-03" db="EMBL/GenBank/DDBJ databases">
        <title>Andean soil-derived lignocellulolytic bacterial consortium as a source of novel taxa and putative plastic-active enzymes.</title>
        <authorList>
            <person name="Diaz-Garcia L."/>
            <person name="Chuvochina M."/>
            <person name="Feuerriegel G."/>
            <person name="Bunk B."/>
            <person name="Sproer C."/>
            <person name="Streit W.R."/>
            <person name="Rodriguez L.M."/>
            <person name="Overmann J."/>
            <person name="Jimenez D.J."/>
        </authorList>
    </citation>
    <scope>NUCLEOTIDE SEQUENCE</scope>
    <source>
        <strain evidence="1">MAG 26</strain>
    </source>
</reference>
<dbReference type="Proteomes" id="UP001218362">
    <property type="component" value="Chromosome"/>
</dbReference>
<dbReference type="AlphaFoldDB" id="A0AAJ6BP57"/>
<dbReference type="EMBL" id="CP119316">
    <property type="protein sequence ID" value="WEK47677.1"/>
    <property type="molecule type" value="Genomic_DNA"/>
</dbReference>